<dbReference type="PANTHER" id="PTHR47263">
    <property type="entry name" value="ADENYLATE CYCLASE ACTIVATION PROTEIN GIT1"/>
    <property type="match status" value="1"/>
</dbReference>
<evidence type="ECO:0000313" key="3">
    <source>
        <dbReference type="Proteomes" id="UP000838763"/>
    </source>
</evidence>
<gene>
    <name evidence="2" type="ORF">PPNO1_LOCUS6188</name>
</gene>
<feature type="region of interest" description="Disordered" evidence="1">
    <location>
        <begin position="1"/>
        <end position="33"/>
    </location>
</feature>
<feature type="compositionally biased region" description="Polar residues" evidence="1">
    <location>
        <begin position="1"/>
        <end position="19"/>
    </location>
</feature>
<proteinExistence type="predicted"/>
<dbReference type="EMBL" id="CALLCH030000015">
    <property type="protein sequence ID" value="CAI4216534.1"/>
    <property type="molecule type" value="Genomic_DNA"/>
</dbReference>
<dbReference type="PANTHER" id="PTHR47263:SF1">
    <property type="entry name" value="C2 DOMAIN PROTEIN (AFU_ORTHOLOGUE AFUA_7G02350)"/>
    <property type="match status" value="1"/>
</dbReference>
<reference evidence="2" key="1">
    <citation type="submission" date="2022-11" db="EMBL/GenBank/DDBJ databases">
        <authorList>
            <person name="Scott C."/>
            <person name="Bruce N."/>
        </authorList>
    </citation>
    <scope>NUCLEOTIDE SEQUENCE</scope>
</reference>
<organism evidence="2 3">
    <name type="scientific">Parascedosporium putredinis</name>
    <dbReference type="NCBI Taxonomy" id="1442378"/>
    <lineage>
        <taxon>Eukaryota</taxon>
        <taxon>Fungi</taxon>
        <taxon>Dikarya</taxon>
        <taxon>Ascomycota</taxon>
        <taxon>Pezizomycotina</taxon>
        <taxon>Sordariomycetes</taxon>
        <taxon>Hypocreomycetidae</taxon>
        <taxon>Microascales</taxon>
        <taxon>Microascaceae</taxon>
        <taxon>Parascedosporium</taxon>
    </lineage>
</organism>
<comment type="caution">
    <text evidence="2">The sequence shown here is derived from an EMBL/GenBank/DDBJ whole genome shotgun (WGS) entry which is preliminary data.</text>
</comment>
<dbReference type="InterPro" id="IPR052811">
    <property type="entry name" value="Glucose_resp_signaling"/>
</dbReference>
<evidence type="ECO:0000313" key="2">
    <source>
        <dbReference type="EMBL" id="CAI4216534.1"/>
    </source>
</evidence>
<sequence length="488" mass="54854">MSTASNRSYQPSRHLSSNRMPRRPRAASRAQRAAVVDRDEAFTYALRTAFLYHLLQPRARRKQYVNAPPKPLHNRSHSSMGHLVQDFVSTGNTGGSMKLPHSFRGALLDRMQESFGALKGCPELPKTMDKERKIEPLVLIFFSSATKAAQKAAAPGDESWRLLPDRHVALFIRLTIKILRDQGQDRDRPELLNKLTTLENKLLTNDQNLIDSGSQGSTGKTIEVVVPFSYDVKDMPLVQTVAKIFGYPDSHAQAEIHNNKPNWTEEAALRDLKSYQHRLNSNITGALCSGDFSAEEAFEDWKKSEAPHLSRIMLDILTARPELAKTSTTDNILDKPLPIPSASYEEDQAYADLARLISGSDETPMFGFDGVDEANYTFIPYDPRAFYKALLMELAVYWRIPQSSRLITLVEISVKRYNDGEINLEDLDAVLDLVKSEGQELKKGPYITNYAAPLTALDPLAGPYTTAQYFNVHFKHFTKPSFAIFTTS</sequence>
<protein>
    <submittedName>
        <fullName evidence="2">Uncharacterized protein</fullName>
    </submittedName>
</protein>
<name>A0A9P1MAS0_9PEZI</name>
<dbReference type="AlphaFoldDB" id="A0A9P1MAS0"/>
<dbReference type="Proteomes" id="UP000838763">
    <property type="component" value="Unassembled WGS sequence"/>
</dbReference>
<accession>A0A9P1MAS0</accession>
<dbReference type="OrthoDB" id="2015333at2759"/>
<keyword evidence="3" id="KW-1185">Reference proteome</keyword>
<evidence type="ECO:0000256" key="1">
    <source>
        <dbReference type="SAM" id="MobiDB-lite"/>
    </source>
</evidence>